<evidence type="ECO:0000313" key="5">
    <source>
        <dbReference type="Proteomes" id="UP001497457"/>
    </source>
</evidence>
<protein>
    <recommendedName>
        <fullName evidence="6">C2H2-type domain-containing protein</fullName>
    </recommendedName>
</protein>
<dbReference type="InterPro" id="IPR013087">
    <property type="entry name" value="Znf_C2H2_type"/>
</dbReference>
<dbReference type="InterPro" id="IPR003604">
    <property type="entry name" value="Matrin/U1-like-C_Znf_C2H2"/>
</dbReference>
<sequence>MEFAFRGRQTMAAADDFETGRLRRFPDDLPPPQHGDANASQVDAALARRREELLWELDKVRIRQDTIFRELVLTEHAMGINAAGHNPVPMHPSSLDYWRYRPSPLPVPPLEESPLHPPRSSTERSPCGCRGPAPVKETPLYPYVEWSPPRPASGTEKQQDSRSPGARTHPFDGHVELCPSPKKQTPADEASLPAVANAAARPTFHEEATPGHKDAACGERKADVVDGHGGNLLSKSGNQNNGQRTTAETTPVDQINGLMLQSGNYKLAGTESAAFDQQKGRAFSEPKAAQPQQGNGDKQKARVHDFNSYMELRLSPSSCAPVEETLVPAAAKASISPTQSAPSFGKETATEQQQAFGEPKDGHGMQPLGDIRNQSSGQRKAMESSKEGQTDKSARSPGQHRPAGLENAAYNEQKNVEFSEPKPVQPLGNGDAFNGYMELRLSPSKHTPVEETLVPAAAKAGISPMQPAPSFNKDTATGQQQAFGEPKANAEDGHGMQPLGDRDISNQSSGQRKAMESSMEVQTDKPARSPGQHRPAGQENAAHNEQKVEFSEPKPVQPQLGNGDEQKVRLHAFNDYTELRLSPSKHAPVEETLVPAAAKGSISPMQSAPSFGKKMATRNQRAFGGEIKAIAEDGHGMQPLGDIRNQSSGHSEAMESFILKVKAMESAMEGRTVKPAQSPGQHWLAGQENAAYNEQRKVEFNESTPERISYGLKRKLEDSAPFIKKQKPDWQWSCHTCDVTTSSQHCLEEHLAGRRHRLRVEELEELQSSRSDTAEPSTKAKPVWDRIAAKNTESSRGNVKENAAENRWSQQQRGNRPRAWLNSFNHRNDADTEKKADWKDKWYCNLCDARCNSEKMLASHLGGRRHRERMEESD</sequence>
<feature type="region of interest" description="Disordered" evidence="1">
    <location>
        <begin position="277"/>
        <end position="304"/>
    </location>
</feature>
<feature type="compositionally biased region" description="Basic and acidic residues" evidence="1">
    <location>
        <begin position="380"/>
        <end position="394"/>
    </location>
</feature>
<reference evidence="4" key="1">
    <citation type="submission" date="2024-10" db="EMBL/GenBank/DDBJ databases">
        <authorList>
            <person name="Ryan C."/>
        </authorList>
    </citation>
    <scope>NUCLEOTIDE SEQUENCE [LARGE SCALE GENOMIC DNA]</scope>
</reference>
<proteinExistence type="predicted"/>
<dbReference type="SMART" id="SM00355">
    <property type="entry name" value="ZnF_C2H2"/>
    <property type="match status" value="2"/>
</dbReference>
<dbReference type="Proteomes" id="UP001497457">
    <property type="component" value="Chromosome 7b"/>
</dbReference>
<dbReference type="Gene3D" id="3.30.160.60">
    <property type="entry name" value="Classic Zinc Finger"/>
    <property type="match status" value="2"/>
</dbReference>
<keyword evidence="5" id="KW-1185">Reference proteome</keyword>
<name>A0ABC9FSP7_9POAL</name>
<dbReference type="PANTHER" id="PTHR47487">
    <property type="entry name" value="OS06G0651300 PROTEIN-RELATED"/>
    <property type="match status" value="1"/>
</dbReference>
<feature type="compositionally biased region" description="Basic and acidic residues" evidence="1">
    <location>
        <begin position="542"/>
        <end position="552"/>
    </location>
</feature>
<feature type="domain" description="C2H2-type" evidence="2">
    <location>
        <begin position="842"/>
        <end position="866"/>
    </location>
</feature>
<feature type="domain" description="U1-type" evidence="3">
    <location>
        <begin position="839"/>
        <end position="873"/>
    </location>
</feature>
<dbReference type="InterPro" id="IPR036236">
    <property type="entry name" value="Znf_C2H2_sf"/>
</dbReference>
<feature type="compositionally biased region" description="Polar residues" evidence="1">
    <location>
        <begin position="472"/>
        <end position="482"/>
    </location>
</feature>
<feature type="domain" description="U1-type" evidence="3">
    <location>
        <begin position="729"/>
        <end position="763"/>
    </location>
</feature>
<accession>A0ABC9FSP7</accession>
<dbReference type="Pfam" id="PF12874">
    <property type="entry name" value="zf-met"/>
    <property type="match status" value="2"/>
</dbReference>
<dbReference type="EMBL" id="OZ075117">
    <property type="protein sequence ID" value="CAL5081497.1"/>
    <property type="molecule type" value="Genomic_DNA"/>
</dbReference>
<feature type="compositionally biased region" description="Basic and acidic residues" evidence="1">
    <location>
        <begin position="488"/>
        <end position="504"/>
    </location>
</feature>
<gene>
    <name evidence="4" type="ORF">URODEC1_LOCUS108674</name>
</gene>
<dbReference type="PANTHER" id="PTHR47487:SF11">
    <property type="entry name" value="OS09G0421800 PROTEIN"/>
    <property type="match status" value="1"/>
</dbReference>
<feature type="region of interest" description="Disordered" evidence="1">
    <location>
        <begin position="790"/>
        <end position="823"/>
    </location>
</feature>
<evidence type="ECO:0000259" key="3">
    <source>
        <dbReference type="SMART" id="SM00451"/>
    </source>
</evidence>
<organism evidence="4 5">
    <name type="scientific">Urochloa decumbens</name>
    <dbReference type="NCBI Taxonomy" id="240449"/>
    <lineage>
        <taxon>Eukaryota</taxon>
        <taxon>Viridiplantae</taxon>
        <taxon>Streptophyta</taxon>
        <taxon>Embryophyta</taxon>
        <taxon>Tracheophyta</taxon>
        <taxon>Spermatophyta</taxon>
        <taxon>Magnoliopsida</taxon>
        <taxon>Liliopsida</taxon>
        <taxon>Poales</taxon>
        <taxon>Poaceae</taxon>
        <taxon>PACMAD clade</taxon>
        <taxon>Panicoideae</taxon>
        <taxon>Panicodae</taxon>
        <taxon>Paniceae</taxon>
        <taxon>Melinidinae</taxon>
        <taxon>Urochloa</taxon>
    </lineage>
</organism>
<dbReference type="SUPFAM" id="SSF57667">
    <property type="entry name" value="beta-beta-alpha zinc fingers"/>
    <property type="match status" value="2"/>
</dbReference>
<feature type="domain" description="C2H2-type" evidence="2">
    <location>
        <begin position="732"/>
        <end position="756"/>
    </location>
</feature>
<evidence type="ECO:0000259" key="2">
    <source>
        <dbReference type="SMART" id="SM00355"/>
    </source>
</evidence>
<dbReference type="SMART" id="SM00451">
    <property type="entry name" value="ZnF_U1"/>
    <property type="match status" value="2"/>
</dbReference>
<evidence type="ECO:0000313" key="4">
    <source>
        <dbReference type="EMBL" id="CAL5081497.1"/>
    </source>
</evidence>
<evidence type="ECO:0000256" key="1">
    <source>
        <dbReference type="SAM" id="MobiDB-lite"/>
    </source>
</evidence>
<dbReference type="AlphaFoldDB" id="A0ABC9FSP7"/>
<feature type="compositionally biased region" description="Polar residues" evidence="1">
    <location>
        <begin position="233"/>
        <end position="247"/>
    </location>
</feature>
<feature type="region of interest" description="Disordered" evidence="1">
    <location>
        <begin position="331"/>
        <end position="566"/>
    </location>
</feature>
<feature type="region of interest" description="Disordered" evidence="1">
    <location>
        <begin position="223"/>
        <end position="247"/>
    </location>
</feature>
<evidence type="ECO:0008006" key="6">
    <source>
        <dbReference type="Google" id="ProtNLM"/>
    </source>
</evidence>
<feature type="region of interest" description="Disordered" evidence="1">
    <location>
        <begin position="109"/>
        <end position="195"/>
    </location>
</feature>